<dbReference type="STRING" id="461836.A0A0L0D7B5"/>
<dbReference type="PANTHER" id="PTHR31230">
    <property type="entry name" value="MYELOID-DERIVED GROWTH FACTOR MYDGF"/>
    <property type="match status" value="1"/>
</dbReference>
<dbReference type="InterPro" id="IPR018887">
    <property type="entry name" value="MYDGF"/>
</dbReference>
<evidence type="ECO:0000256" key="1">
    <source>
        <dbReference type="SAM" id="SignalP"/>
    </source>
</evidence>
<dbReference type="GeneID" id="25564046"/>
<dbReference type="Pfam" id="PF10572">
    <property type="entry name" value="UPF0556"/>
    <property type="match status" value="1"/>
</dbReference>
<dbReference type="GO" id="GO:0005615">
    <property type="term" value="C:extracellular space"/>
    <property type="evidence" value="ECO:0007669"/>
    <property type="project" value="TreeGrafter"/>
</dbReference>
<feature type="chain" id="PRO_5005536953" evidence="1">
    <location>
        <begin position="21"/>
        <end position="160"/>
    </location>
</feature>
<keyword evidence="3" id="KW-1185">Reference proteome</keyword>
<dbReference type="PANTHER" id="PTHR31230:SF1">
    <property type="entry name" value="MYELOID-DERIVED GROWTH FACTOR"/>
    <property type="match status" value="1"/>
</dbReference>
<dbReference type="RefSeq" id="XP_013758844.1">
    <property type="nucleotide sequence ID" value="XM_013903390.1"/>
</dbReference>
<proteinExistence type="predicted"/>
<protein>
    <submittedName>
        <fullName evidence="2">UPF0556 protein</fullName>
    </submittedName>
</protein>
<sequence length="160" mass="16634">MVWAAVWLAVLAVVAETAMGGTVTAEQPFNVKPNGRLEFVAVEVGGGTGLACVFEYAAVGGTNEDWLAVAEVGEPGSDGQPSVTCTFARPDTASYLFFNSFAARMVDDDGNVVAASHAELWDNSGMLLEGEAYVLDAAGALEKGPAFDGLVTRVALSRLE</sequence>
<dbReference type="AlphaFoldDB" id="A0A0L0D7B5"/>
<dbReference type="EMBL" id="GL349450">
    <property type="protein sequence ID" value="KNC48277.1"/>
    <property type="molecule type" value="Genomic_DNA"/>
</dbReference>
<evidence type="ECO:0000313" key="2">
    <source>
        <dbReference type="EMBL" id="KNC48277.1"/>
    </source>
</evidence>
<dbReference type="eggNOG" id="ENOG502SDM8">
    <property type="taxonomic scope" value="Eukaryota"/>
</dbReference>
<organism evidence="2 3">
    <name type="scientific">Thecamonas trahens ATCC 50062</name>
    <dbReference type="NCBI Taxonomy" id="461836"/>
    <lineage>
        <taxon>Eukaryota</taxon>
        <taxon>Apusozoa</taxon>
        <taxon>Apusomonadida</taxon>
        <taxon>Apusomonadidae</taxon>
        <taxon>Thecamonas</taxon>
    </lineage>
</organism>
<dbReference type="Proteomes" id="UP000054408">
    <property type="component" value="Unassembled WGS sequence"/>
</dbReference>
<gene>
    <name evidence="2" type="ORF">AMSG_04507</name>
</gene>
<keyword evidence="1" id="KW-0732">Signal</keyword>
<feature type="signal peptide" evidence="1">
    <location>
        <begin position="1"/>
        <end position="20"/>
    </location>
</feature>
<dbReference type="OrthoDB" id="10061830at2759"/>
<reference evidence="2 3" key="1">
    <citation type="submission" date="2010-05" db="EMBL/GenBank/DDBJ databases">
        <title>The Genome Sequence of Thecamonas trahens ATCC 50062.</title>
        <authorList>
            <consortium name="The Broad Institute Genome Sequencing Platform"/>
            <person name="Russ C."/>
            <person name="Cuomo C."/>
            <person name="Shea T."/>
            <person name="Young S.K."/>
            <person name="Zeng Q."/>
            <person name="Koehrsen M."/>
            <person name="Haas B."/>
            <person name="Borodovsky M."/>
            <person name="Guigo R."/>
            <person name="Alvarado L."/>
            <person name="Berlin A."/>
            <person name="Bochicchio J."/>
            <person name="Borenstein D."/>
            <person name="Chapman S."/>
            <person name="Chen Z."/>
            <person name="Freedman E."/>
            <person name="Gellesch M."/>
            <person name="Goldberg J."/>
            <person name="Griggs A."/>
            <person name="Gujja S."/>
            <person name="Heilman E."/>
            <person name="Heiman D."/>
            <person name="Hepburn T."/>
            <person name="Howarth C."/>
            <person name="Jen D."/>
            <person name="Larson L."/>
            <person name="Mehta T."/>
            <person name="Park D."/>
            <person name="Pearson M."/>
            <person name="Roberts A."/>
            <person name="Saif S."/>
            <person name="Shenoy N."/>
            <person name="Sisk P."/>
            <person name="Stolte C."/>
            <person name="Sykes S."/>
            <person name="Thomson T."/>
            <person name="Walk T."/>
            <person name="White J."/>
            <person name="Yandava C."/>
            <person name="Burger G."/>
            <person name="Gray M.W."/>
            <person name="Holland P.W.H."/>
            <person name="King N."/>
            <person name="Lang F.B.F."/>
            <person name="Roger A.J."/>
            <person name="Ruiz-Trillo I."/>
            <person name="Lander E."/>
            <person name="Nusbaum C."/>
        </authorList>
    </citation>
    <scope>NUCLEOTIDE SEQUENCE [LARGE SCALE GENOMIC DNA]</scope>
    <source>
        <strain evidence="2 3">ATCC 50062</strain>
    </source>
</reference>
<name>A0A0L0D7B5_THETB</name>
<accession>A0A0L0D7B5</accession>
<evidence type="ECO:0000313" key="3">
    <source>
        <dbReference type="Proteomes" id="UP000054408"/>
    </source>
</evidence>